<gene>
    <name evidence="2" type="ORF">Micbo1qcDRAFT_171857</name>
</gene>
<accession>A0A136JE99</accession>
<keyword evidence="3" id="KW-1185">Reference proteome</keyword>
<organism evidence="2 3">
    <name type="scientific">Microdochium bolleyi</name>
    <dbReference type="NCBI Taxonomy" id="196109"/>
    <lineage>
        <taxon>Eukaryota</taxon>
        <taxon>Fungi</taxon>
        <taxon>Dikarya</taxon>
        <taxon>Ascomycota</taxon>
        <taxon>Pezizomycotina</taxon>
        <taxon>Sordariomycetes</taxon>
        <taxon>Xylariomycetidae</taxon>
        <taxon>Xylariales</taxon>
        <taxon>Microdochiaceae</taxon>
        <taxon>Microdochium</taxon>
    </lineage>
</organism>
<feature type="compositionally biased region" description="Basic and acidic residues" evidence="1">
    <location>
        <begin position="426"/>
        <end position="438"/>
    </location>
</feature>
<sequence>MPLSVPRSRSQDPETEIGPMDDESSTILSPSGLLYSMEKLDQRQRDDINETFFTEDIDSFQMVLHDYSLLQDKAKFEVLELNRHTISIPASRHDEAQHVTCNKCESPARECRAGLWLFDQIANQALGDATQPLVMTADGYAEELGDIFEAITDHDIDTLANGMQYNDTYRAWGPVPRRVRESREILASLHKTPISMYRTDLYGPGSDDDDDDIVQENDLEKTIFRMLLRNDQFFKYFLSVMKPDKLVNNRFRKLQHKADCVLAKYLARVSRSDTRQGERSSTEHTKHTRWCAKSLKAIVKEIGMMLLPTDKSLESWQLDSAARALIHILLKLVELNVGINPGATTQRDLNLFSWLIEEQDSGFIVDILQDAVPKDILVLHEEDLIDIRDRLQGVPQSWHDKFCKLIDDDRRTRAVAKSPPPKHKRPGEDNDRAAKRAK</sequence>
<evidence type="ECO:0000313" key="3">
    <source>
        <dbReference type="Proteomes" id="UP000070501"/>
    </source>
</evidence>
<dbReference type="AlphaFoldDB" id="A0A136JE99"/>
<evidence type="ECO:0000256" key="1">
    <source>
        <dbReference type="SAM" id="MobiDB-lite"/>
    </source>
</evidence>
<feature type="compositionally biased region" description="Acidic residues" evidence="1">
    <location>
        <begin position="13"/>
        <end position="24"/>
    </location>
</feature>
<reference evidence="2 3" key="1">
    <citation type="submission" date="2016-02" db="EMBL/GenBank/DDBJ databases">
        <title>Draft genome sequence of Microdochium bolleyi, a fungal endophyte of beachgrass.</title>
        <authorList>
            <consortium name="DOE Joint Genome Institute"/>
            <person name="David A.S."/>
            <person name="May G."/>
            <person name="Haridas S."/>
            <person name="Lim J."/>
            <person name="Wang M."/>
            <person name="Labutti K."/>
            <person name="Lipzen A."/>
            <person name="Barry K."/>
            <person name="Grigoriev I.V."/>
        </authorList>
    </citation>
    <scope>NUCLEOTIDE SEQUENCE [LARGE SCALE GENOMIC DNA]</scope>
    <source>
        <strain evidence="2 3">J235TASD1</strain>
    </source>
</reference>
<feature type="region of interest" description="Disordered" evidence="1">
    <location>
        <begin position="411"/>
        <end position="438"/>
    </location>
</feature>
<dbReference type="Proteomes" id="UP000070501">
    <property type="component" value="Unassembled WGS sequence"/>
</dbReference>
<name>A0A136JE99_9PEZI</name>
<dbReference type="InParanoid" id="A0A136JE99"/>
<proteinExistence type="predicted"/>
<evidence type="ECO:0000313" key="2">
    <source>
        <dbReference type="EMBL" id="KXJ95493.1"/>
    </source>
</evidence>
<dbReference type="OrthoDB" id="5387895at2759"/>
<protein>
    <submittedName>
        <fullName evidence="2">Uncharacterized protein</fullName>
    </submittedName>
</protein>
<dbReference type="EMBL" id="KQ964246">
    <property type="protein sequence ID" value="KXJ95493.1"/>
    <property type="molecule type" value="Genomic_DNA"/>
</dbReference>
<feature type="region of interest" description="Disordered" evidence="1">
    <location>
        <begin position="1"/>
        <end position="26"/>
    </location>
</feature>